<name>A0A6P6BFF9_DURZI</name>
<dbReference type="SUPFAM" id="SSF55961">
    <property type="entry name" value="Bet v1-like"/>
    <property type="match status" value="2"/>
</dbReference>
<evidence type="ECO:0000313" key="4">
    <source>
        <dbReference type="RefSeq" id="XP_022775863.1"/>
    </source>
</evidence>
<dbReference type="GeneID" id="111317704"/>
<evidence type="ECO:0000256" key="1">
    <source>
        <dbReference type="ARBA" id="ARBA00038242"/>
    </source>
</evidence>
<reference evidence="4" key="1">
    <citation type="submission" date="2025-08" db="UniProtKB">
        <authorList>
            <consortium name="RefSeq"/>
        </authorList>
    </citation>
    <scope>IDENTIFICATION</scope>
    <source>
        <tissue evidence="4">Fruit stalk</tissue>
    </source>
</reference>
<dbReference type="KEGG" id="dzi:111317704"/>
<protein>
    <submittedName>
        <fullName evidence="4">MLP-like protein 28</fullName>
    </submittedName>
</protein>
<comment type="similarity">
    <text evidence="1">Belongs to the MLP family.</text>
</comment>
<gene>
    <name evidence="4" type="primary">LOC111317704</name>
</gene>
<accession>A0A6P6BFF9</accession>
<dbReference type="InterPro" id="IPR023393">
    <property type="entry name" value="START-like_dom_sf"/>
</dbReference>
<keyword evidence="3" id="KW-1185">Reference proteome</keyword>
<dbReference type="PANTHER" id="PTHR31338:SF16">
    <property type="entry name" value="POLYKETIDE CYCLASE_DEHYDRASE AND LIPID TRANSPORT SUPERFAMILY PROTEIN"/>
    <property type="match status" value="1"/>
</dbReference>
<dbReference type="InterPro" id="IPR052006">
    <property type="entry name" value="MLP-like"/>
</dbReference>
<dbReference type="RefSeq" id="XP_022775863.1">
    <property type="nucleotide sequence ID" value="XM_022920128.1"/>
</dbReference>
<evidence type="ECO:0000313" key="3">
    <source>
        <dbReference type="Proteomes" id="UP000515121"/>
    </source>
</evidence>
<feature type="domain" description="Bet v I/Major latex protein" evidence="2">
    <location>
        <begin position="2"/>
        <end position="151"/>
    </location>
</feature>
<dbReference type="OrthoDB" id="1072116at2759"/>
<dbReference type="AlphaFoldDB" id="A0A6P6BFF9"/>
<dbReference type="PANTHER" id="PTHR31338">
    <property type="entry name" value="POLYKETIDE CYCLASE/DEHYDRASE AND LIPID TRANSPORT SUPERFAMILY PROTEIN"/>
    <property type="match status" value="1"/>
</dbReference>
<sequence length="364" mass="42072">MAQIRKMDFQVEIKSSADKFYDVFRNKVQLMPKMSNHVITDVKLLQGDWDCQGAVRLWSYVVEGKPETAKEILETVDDKNMTLVFKAVEGEIMNSYKSWKTILNVTPMCERGLVKWTLEFEQQNEDIPDPVKYAVFLTIWTKNIDAFLCNTADQSHRQAIKLRKFFLLPPLVTVVLRVGSSRELQRLYDETVESADCCWLDRYAVLEKTETKTMAQIAKMEVQTEIKSPADKFYDIFRSKMHLMPKICPQEFKDGKLVDGDWKSVGSVREWCYAVAGNTETIKESIEAINDESKTITFNMLDGDVMKYYNTFKPILNVTALGQGCLVKWTLEYEKKNESIPAPIKYNDFLVSWSKNIDAYLLNA</sequence>
<dbReference type="SMART" id="SM01037">
    <property type="entry name" value="Bet_v_1"/>
    <property type="match status" value="2"/>
</dbReference>
<organism evidence="3 4">
    <name type="scientific">Durio zibethinus</name>
    <name type="common">Durian</name>
    <dbReference type="NCBI Taxonomy" id="66656"/>
    <lineage>
        <taxon>Eukaryota</taxon>
        <taxon>Viridiplantae</taxon>
        <taxon>Streptophyta</taxon>
        <taxon>Embryophyta</taxon>
        <taxon>Tracheophyta</taxon>
        <taxon>Spermatophyta</taxon>
        <taxon>Magnoliopsida</taxon>
        <taxon>eudicotyledons</taxon>
        <taxon>Gunneridae</taxon>
        <taxon>Pentapetalae</taxon>
        <taxon>rosids</taxon>
        <taxon>malvids</taxon>
        <taxon>Malvales</taxon>
        <taxon>Malvaceae</taxon>
        <taxon>Helicteroideae</taxon>
        <taxon>Durio</taxon>
    </lineage>
</organism>
<proteinExistence type="inferred from homology"/>
<dbReference type="Gene3D" id="3.30.530.20">
    <property type="match status" value="2"/>
</dbReference>
<dbReference type="GO" id="GO:0006952">
    <property type="term" value="P:defense response"/>
    <property type="evidence" value="ECO:0007669"/>
    <property type="project" value="InterPro"/>
</dbReference>
<dbReference type="CDD" id="cd07816">
    <property type="entry name" value="Bet_v1-like"/>
    <property type="match status" value="2"/>
</dbReference>
<dbReference type="Proteomes" id="UP000515121">
    <property type="component" value="Unplaced"/>
</dbReference>
<dbReference type="Pfam" id="PF00407">
    <property type="entry name" value="Bet_v_1"/>
    <property type="match status" value="2"/>
</dbReference>
<evidence type="ECO:0000259" key="2">
    <source>
        <dbReference type="SMART" id="SM01037"/>
    </source>
</evidence>
<feature type="domain" description="Bet v I/Major latex protein" evidence="2">
    <location>
        <begin position="215"/>
        <end position="364"/>
    </location>
</feature>
<dbReference type="InterPro" id="IPR000916">
    <property type="entry name" value="Bet_v_I/MLP"/>
</dbReference>